<evidence type="ECO:0000313" key="3">
    <source>
        <dbReference type="RefSeq" id="XP_030750253.1"/>
    </source>
</evidence>
<keyword evidence="2" id="KW-1185">Reference proteome</keyword>
<evidence type="ECO:0000259" key="1">
    <source>
        <dbReference type="PROSITE" id="PS51154"/>
    </source>
</evidence>
<dbReference type="InterPro" id="IPR043472">
    <property type="entry name" value="Macro_dom-like"/>
</dbReference>
<dbReference type="InParanoid" id="A0A6J2XFX5"/>
<dbReference type="Proteomes" id="UP000504635">
    <property type="component" value="Unplaced"/>
</dbReference>
<dbReference type="GO" id="GO:0042278">
    <property type="term" value="P:purine nucleoside metabolic process"/>
    <property type="evidence" value="ECO:0007669"/>
    <property type="project" value="TreeGrafter"/>
</dbReference>
<dbReference type="Pfam" id="PF01661">
    <property type="entry name" value="Macro"/>
    <property type="match status" value="1"/>
</dbReference>
<dbReference type="GO" id="GO:0006974">
    <property type="term" value="P:DNA damage response"/>
    <property type="evidence" value="ECO:0007669"/>
    <property type="project" value="TreeGrafter"/>
</dbReference>
<dbReference type="Gene3D" id="3.40.220.10">
    <property type="entry name" value="Leucine Aminopeptidase, subunit E, domain 1"/>
    <property type="match status" value="1"/>
</dbReference>
<dbReference type="PANTHER" id="PTHR11106">
    <property type="entry name" value="GANGLIOSIDE INDUCED DIFFERENTIATION ASSOCIATED PROTEIN 2-RELATED"/>
    <property type="match status" value="1"/>
</dbReference>
<dbReference type="AlphaFoldDB" id="A0A6J2XFX5"/>
<dbReference type="OrthoDB" id="6133115at2759"/>
<feature type="domain" description="Macro" evidence="1">
    <location>
        <begin position="84"/>
        <end position="259"/>
    </location>
</feature>
<dbReference type="GO" id="GO:0140291">
    <property type="term" value="P:peptidyl-glutamate ADP-deribosylation"/>
    <property type="evidence" value="ECO:0007669"/>
    <property type="project" value="TreeGrafter"/>
</dbReference>
<dbReference type="GO" id="GO:0005654">
    <property type="term" value="C:nucleoplasm"/>
    <property type="evidence" value="ECO:0007669"/>
    <property type="project" value="TreeGrafter"/>
</dbReference>
<accession>A0A6J2XFX5</accession>
<evidence type="ECO:0000313" key="2">
    <source>
        <dbReference type="Proteomes" id="UP000504635"/>
    </source>
</evidence>
<proteinExistence type="predicted"/>
<dbReference type="GO" id="GO:0140293">
    <property type="term" value="F:ADP-ribosylglutamate hydrolase activity"/>
    <property type="evidence" value="ECO:0007669"/>
    <property type="project" value="TreeGrafter"/>
</dbReference>
<dbReference type="RefSeq" id="XP_030750253.1">
    <property type="nucleotide sequence ID" value="XM_030894393.1"/>
</dbReference>
<gene>
    <name evidence="3" type="primary">LOC115878036</name>
</gene>
<dbReference type="KEGG" id="soy:115878036"/>
<protein>
    <submittedName>
        <fullName evidence="3">Uncharacterized protein LOC115878036</fullName>
    </submittedName>
</protein>
<organism evidence="2 3">
    <name type="scientific">Sitophilus oryzae</name>
    <name type="common">Rice weevil</name>
    <name type="synonym">Curculio oryzae</name>
    <dbReference type="NCBI Taxonomy" id="7048"/>
    <lineage>
        <taxon>Eukaryota</taxon>
        <taxon>Metazoa</taxon>
        <taxon>Ecdysozoa</taxon>
        <taxon>Arthropoda</taxon>
        <taxon>Hexapoda</taxon>
        <taxon>Insecta</taxon>
        <taxon>Pterygota</taxon>
        <taxon>Neoptera</taxon>
        <taxon>Endopterygota</taxon>
        <taxon>Coleoptera</taxon>
        <taxon>Polyphaga</taxon>
        <taxon>Cucujiformia</taxon>
        <taxon>Curculionidae</taxon>
        <taxon>Dryophthorinae</taxon>
        <taxon>Sitophilus</taxon>
    </lineage>
</organism>
<reference evidence="3" key="1">
    <citation type="submission" date="2025-08" db="UniProtKB">
        <authorList>
            <consortium name="RefSeq"/>
        </authorList>
    </citation>
    <scope>IDENTIFICATION</scope>
    <source>
        <tissue evidence="3">Gonads</tissue>
    </source>
</reference>
<dbReference type="CDD" id="cd02908">
    <property type="entry name" value="Macro_OAADPr_deacetylase"/>
    <property type="match status" value="1"/>
</dbReference>
<dbReference type="SUPFAM" id="SSF52949">
    <property type="entry name" value="Macro domain-like"/>
    <property type="match status" value="1"/>
</dbReference>
<dbReference type="GeneID" id="115878036"/>
<dbReference type="InterPro" id="IPR002589">
    <property type="entry name" value="Macro_dom"/>
</dbReference>
<name>A0A6J2XFX5_SITOR</name>
<dbReference type="PROSITE" id="PS51154">
    <property type="entry name" value="MACRO"/>
    <property type="match status" value="1"/>
</dbReference>
<dbReference type="PANTHER" id="PTHR11106:SF27">
    <property type="entry name" value="MACRO DOMAIN-CONTAINING PROTEIN"/>
    <property type="match status" value="1"/>
</dbReference>
<dbReference type="SMART" id="SM00506">
    <property type="entry name" value="A1pp"/>
    <property type="match status" value="1"/>
</dbReference>
<sequence>MDGFFCVSAVCKLKQFRCVSKISQRLFFTGEINMSWQVEKEKYLALSGAEKRSNCVTLQDIPTWKDYAQKANLPAAIDVAHGTVINNGLNKSLAEKISVFAGDITHLAVDAIVNAANKSLLGGGGVDGSIHRGAGKLLKEECKTLGGCETGEAKITGAYKLPSKYVIHTVGPVGEKPGLLKNCYDNSLKLAMQNNLRSVAFPCISTGIYGYPNESAAHVAASTIRTHLEKNADHFDRIIFCLFLDIDKKIYDGILQSYFPLG</sequence>